<gene>
    <name evidence="2" type="ORF">AZ78_2778</name>
</gene>
<organism evidence="2 3">
    <name type="scientific">Lysobacter capsici AZ78</name>
    <dbReference type="NCBI Taxonomy" id="1444315"/>
    <lineage>
        <taxon>Bacteria</taxon>
        <taxon>Pseudomonadati</taxon>
        <taxon>Pseudomonadota</taxon>
        <taxon>Gammaproteobacteria</taxon>
        <taxon>Lysobacterales</taxon>
        <taxon>Lysobacteraceae</taxon>
        <taxon>Lysobacter</taxon>
    </lineage>
</organism>
<proteinExistence type="predicted"/>
<evidence type="ECO:0000313" key="2">
    <source>
        <dbReference type="EMBL" id="KWS05227.1"/>
    </source>
</evidence>
<dbReference type="EMBL" id="JAJA02000001">
    <property type="protein sequence ID" value="KWS05227.1"/>
    <property type="molecule type" value="Genomic_DNA"/>
</dbReference>
<feature type="compositionally biased region" description="Gly residues" evidence="1">
    <location>
        <begin position="40"/>
        <end position="52"/>
    </location>
</feature>
<sequence length="130" mass="12579">MSNTVNPNAGGTAGLVTSFIADVNKSNTVGNGKNASASSNGGGGGVSAGGGAGGGSGSWFEAMAKAWGSTLDSQAGRITELSGSIGGGNDQPSAMIALTSESLRMQFISNNASTSINSIGDAFKTLASKN</sequence>
<dbReference type="AlphaFoldDB" id="A0A125MN25"/>
<reference evidence="2 3" key="1">
    <citation type="journal article" date="2014" name="Genome Announc.">
        <title>Draft Genome Sequence of Lysobacter capsici AZ78, a Bacterium Antagonistic to Plant-Pathogenic Oomycetes.</title>
        <authorList>
            <person name="Puopolo G."/>
            <person name="Sonego P."/>
            <person name="Engelen K."/>
            <person name="Pertot I."/>
        </authorList>
    </citation>
    <scope>NUCLEOTIDE SEQUENCE [LARGE SCALE GENOMIC DNA]</scope>
    <source>
        <strain evidence="2 3">AZ78</strain>
    </source>
</reference>
<name>A0A125MN25_9GAMM</name>
<dbReference type="RefSeq" id="WP_194735187.1">
    <property type="nucleotide sequence ID" value="NZ_JAJA02000001.1"/>
</dbReference>
<dbReference type="Proteomes" id="UP000023435">
    <property type="component" value="Unassembled WGS sequence"/>
</dbReference>
<evidence type="ECO:0000313" key="3">
    <source>
        <dbReference type="Proteomes" id="UP000023435"/>
    </source>
</evidence>
<feature type="compositionally biased region" description="Low complexity" evidence="1">
    <location>
        <begin position="30"/>
        <end position="39"/>
    </location>
</feature>
<feature type="region of interest" description="Disordered" evidence="1">
    <location>
        <begin position="30"/>
        <end position="52"/>
    </location>
</feature>
<dbReference type="GeneID" id="97901265"/>
<protein>
    <submittedName>
        <fullName evidence="2">Uncharacterized protein</fullName>
    </submittedName>
</protein>
<accession>A0A125MN25</accession>
<evidence type="ECO:0000256" key="1">
    <source>
        <dbReference type="SAM" id="MobiDB-lite"/>
    </source>
</evidence>
<comment type="caution">
    <text evidence="2">The sequence shown here is derived from an EMBL/GenBank/DDBJ whole genome shotgun (WGS) entry which is preliminary data.</text>
</comment>
<keyword evidence="3" id="KW-1185">Reference proteome</keyword>